<keyword evidence="3" id="KW-1185">Reference proteome</keyword>
<dbReference type="RefSeq" id="WP_120240995.1">
    <property type="nucleotide sequence ID" value="NZ_RAPQ01000010.1"/>
</dbReference>
<feature type="transmembrane region" description="Helical" evidence="1">
    <location>
        <begin position="69"/>
        <end position="88"/>
    </location>
</feature>
<evidence type="ECO:0000313" key="2">
    <source>
        <dbReference type="EMBL" id="RKE00265.1"/>
    </source>
</evidence>
<keyword evidence="1" id="KW-0472">Membrane</keyword>
<reference evidence="2 3" key="1">
    <citation type="submission" date="2018-09" db="EMBL/GenBank/DDBJ databases">
        <title>Genomic Encyclopedia of Archaeal and Bacterial Type Strains, Phase II (KMG-II): from individual species to whole genera.</title>
        <authorList>
            <person name="Goeker M."/>
        </authorList>
    </citation>
    <scope>NUCLEOTIDE SEQUENCE [LARGE SCALE GENOMIC DNA]</scope>
    <source>
        <strain evidence="2 3">DSM 21950</strain>
    </source>
</reference>
<keyword evidence="1" id="KW-0812">Transmembrane</keyword>
<comment type="caution">
    <text evidence="2">The sequence shown here is derived from an EMBL/GenBank/DDBJ whole genome shotgun (WGS) entry which is preliminary data.</text>
</comment>
<dbReference type="EMBL" id="RAPQ01000010">
    <property type="protein sequence ID" value="RKE00265.1"/>
    <property type="molecule type" value="Genomic_DNA"/>
</dbReference>
<protein>
    <submittedName>
        <fullName evidence="2">Uncharacterized protein</fullName>
    </submittedName>
</protein>
<keyword evidence="1" id="KW-1133">Transmembrane helix</keyword>
<accession>A0A419WXU1</accession>
<evidence type="ECO:0000256" key="1">
    <source>
        <dbReference type="SAM" id="Phobius"/>
    </source>
</evidence>
<name>A0A419WXU1_9BACT</name>
<dbReference type="OrthoDB" id="1120581at2"/>
<evidence type="ECO:0000313" key="3">
    <source>
        <dbReference type="Proteomes" id="UP000284531"/>
    </source>
</evidence>
<gene>
    <name evidence="2" type="ORF">BXY64_3271</name>
</gene>
<sequence length="121" mass="13372">MNLFEKYKKAIVCILLPAMLMLAGNAVFNWHVHKNDQGQLIVHAHPFQSSGSSQGANGHSHSAQDCFSINQLTSFFFILAAVFIVAMLRGKSVDVSKVYHYHVKKNLLATLLPNRAPPVLA</sequence>
<feature type="transmembrane region" description="Helical" evidence="1">
    <location>
        <begin position="12"/>
        <end position="32"/>
    </location>
</feature>
<dbReference type="AlphaFoldDB" id="A0A419WXU1"/>
<dbReference type="Proteomes" id="UP000284531">
    <property type="component" value="Unassembled WGS sequence"/>
</dbReference>
<organism evidence="2 3">
    <name type="scientific">Marinifilum flexuosum</name>
    <dbReference type="NCBI Taxonomy" id="1117708"/>
    <lineage>
        <taxon>Bacteria</taxon>
        <taxon>Pseudomonadati</taxon>
        <taxon>Bacteroidota</taxon>
        <taxon>Bacteroidia</taxon>
        <taxon>Marinilabiliales</taxon>
        <taxon>Marinifilaceae</taxon>
    </lineage>
</organism>
<proteinExistence type="predicted"/>